<evidence type="ECO:0008006" key="3">
    <source>
        <dbReference type="Google" id="ProtNLM"/>
    </source>
</evidence>
<reference evidence="2" key="1">
    <citation type="journal article" date="2015" name="MBio">
        <title>Eco-Evolutionary Dynamics of Episomes among Ecologically Cohesive Bacterial Populations.</title>
        <authorList>
            <person name="Xue H."/>
            <person name="Cordero O.X."/>
            <person name="Camas F.M."/>
            <person name="Trimble W."/>
            <person name="Meyer F."/>
            <person name="Guglielmini J."/>
            <person name="Rocha E.P."/>
            <person name="Polz M.F."/>
        </authorList>
    </citation>
    <scope>NUCLEOTIDE SEQUENCE</scope>
    <source>
        <strain evidence="2">FF_113</strain>
    </source>
</reference>
<dbReference type="AlphaFoldDB" id="A0A0H3ZRB7"/>
<keyword evidence="1" id="KW-0812">Transmembrane</keyword>
<proteinExistence type="predicted"/>
<organism evidence="2">
    <name type="scientific">Enterovibrio sp. FF_113</name>
    <dbReference type="NCBI Taxonomy" id="1660266"/>
    <lineage>
        <taxon>Bacteria</taxon>
        <taxon>Pseudomonadati</taxon>
        <taxon>Pseudomonadota</taxon>
        <taxon>Gammaproteobacteria</taxon>
        <taxon>Vibrionales</taxon>
        <taxon>Vibrionaceae</taxon>
        <taxon>Enterovibrio</taxon>
    </lineage>
</organism>
<evidence type="ECO:0000256" key="1">
    <source>
        <dbReference type="SAM" id="Phobius"/>
    </source>
</evidence>
<dbReference type="EMBL" id="KP795616">
    <property type="protein sequence ID" value="AKN38800.1"/>
    <property type="molecule type" value="Genomic_DNA"/>
</dbReference>
<feature type="transmembrane region" description="Helical" evidence="1">
    <location>
        <begin position="45"/>
        <end position="67"/>
    </location>
</feature>
<feature type="transmembrane region" description="Helical" evidence="1">
    <location>
        <begin position="12"/>
        <end position="33"/>
    </location>
</feature>
<accession>A0A0H3ZRB7</accession>
<sequence>MPDKDPNHLSMITSIGFVAASLWGGVVAHILHIRKHKKPFLWREAMMQVVVSGFSGVLTMFLCRYVGSPEMLTGFMVGTAGFMGSRALELFSQKFSKFVG</sequence>
<keyword evidence="1" id="KW-1133">Transmembrane helix</keyword>
<protein>
    <recommendedName>
        <fullName evidence="3">Holin</fullName>
    </recommendedName>
</protein>
<dbReference type="Pfam" id="PF16083">
    <property type="entry name" value="Phage_holin_3_3"/>
    <property type="match status" value="1"/>
</dbReference>
<evidence type="ECO:0000313" key="2">
    <source>
        <dbReference type="EMBL" id="AKN38800.1"/>
    </source>
</evidence>
<keyword evidence="1" id="KW-0472">Membrane</keyword>
<name>A0A0H3ZRB7_9GAMM</name>
<dbReference type="InterPro" id="IPR032126">
    <property type="entry name" value="LydA_holin"/>
</dbReference>